<sequence length="396" mass="40720">MQLHEIVSAATADEPPLAHTADDIIAAGRRAERRRRAGFASAGAAGLVVVAVAGTFALTSVTSSPPAKTELPAANAAGTTAAAGQDGNTGWPDATPFNFTFSGFTAGKFRVEDPIVASTAYQIAPVRQLDRTTTELPENVRKNLRPGKSGETTSGAHFAYLTLYRPGAFDPSGVTDGTPLTVAGRQAIASAATNPPNRQLAWEYADNAWAVVTAFAYGPDLSVEDLSALVTALKPSPAAPAKLPFRVGYLPAGYTPVEVGTNAIPGLNGIAAPGDNYGGATFASPPPAVTGLSQPFGGAAGADIPSSFSIFVTPAAKSNQQATAGETQAGETKCYPQQPSRPFCNVWTADGTVHVQVVSTGQFPTAELTRIAQSVELADVEDEATWIPAAEALVAR</sequence>
<keyword evidence="3" id="KW-1185">Reference proteome</keyword>
<accession>A0A418MW02</accession>
<keyword evidence="1" id="KW-1133">Transmembrane helix</keyword>
<protein>
    <submittedName>
        <fullName evidence="2">Uncharacterized protein</fullName>
    </submittedName>
</protein>
<proteinExistence type="predicted"/>
<dbReference type="RefSeq" id="WP_119575328.1">
    <property type="nucleotide sequence ID" value="NZ_QXEC01000009.1"/>
</dbReference>
<dbReference type="Proteomes" id="UP000283832">
    <property type="component" value="Unassembled WGS sequence"/>
</dbReference>
<gene>
    <name evidence="2" type="ORF">D2L64_11765</name>
</gene>
<reference evidence="2 3" key="1">
    <citation type="submission" date="2018-08" db="EMBL/GenBank/DDBJ databases">
        <title>Jishengella sp. nov., isolated from a root of Azadirachta indica A. Juss. var. siamensis Valenton.</title>
        <authorList>
            <person name="Kuncharoen N."/>
            <person name="Tanasupawat S."/>
            <person name="Kudo T."/>
            <person name="Ohkuma M."/>
        </authorList>
    </citation>
    <scope>NUCLEOTIDE SEQUENCE [LARGE SCALE GENOMIC DNA]</scope>
    <source>
        <strain evidence="2 3">AZ1-13</strain>
    </source>
</reference>
<evidence type="ECO:0000313" key="3">
    <source>
        <dbReference type="Proteomes" id="UP000283832"/>
    </source>
</evidence>
<feature type="transmembrane region" description="Helical" evidence="1">
    <location>
        <begin position="37"/>
        <end position="58"/>
    </location>
</feature>
<name>A0A418MW02_9ACTN</name>
<keyword evidence="1" id="KW-0812">Transmembrane</keyword>
<dbReference type="EMBL" id="QXEC01000009">
    <property type="protein sequence ID" value="RIV38634.1"/>
    <property type="molecule type" value="Genomic_DNA"/>
</dbReference>
<dbReference type="OrthoDB" id="4760555at2"/>
<comment type="caution">
    <text evidence="2">The sequence shown here is derived from an EMBL/GenBank/DDBJ whole genome shotgun (WGS) entry which is preliminary data.</text>
</comment>
<dbReference type="AlphaFoldDB" id="A0A418MW02"/>
<keyword evidence="1" id="KW-0472">Membrane</keyword>
<evidence type="ECO:0000313" key="2">
    <source>
        <dbReference type="EMBL" id="RIV38634.1"/>
    </source>
</evidence>
<organism evidence="2 3">
    <name type="scientific">Micromonospora radicis</name>
    <dbReference type="NCBI Taxonomy" id="1894971"/>
    <lineage>
        <taxon>Bacteria</taxon>
        <taxon>Bacillati</taxon>
        <taxon>Actinomycetota</taxon>
        <taxon>Actinomycetes</taxon>
        <taxon>Micromonosporales</taxon>
        <taxon>Micromonosporaceae</taxon>
        <taxon>Micromonospora</taxon>
    </lineage>
</organism>
<evidence type="ECO:0000256" key="1">
    <source>
        <dbReference type="SAM" id="Phobius"/>
    </source>
</evidence>